<dbReference type="Pfam" id="PF03023">
    <property type="entry name" value="MurJ"/>
    <property type="match status" value="1"/>
</dbReference>
<comment type="similarity">
    <text evidence="9 10 11">Belongs to the MurJ/MviN family.</text>
</comment>
<dbReference type="PANTHER" id="PTHR47019:SF1">
    <property type="entry name" value="LIPID II FLIPPASE MURJ"/>
    <property type="match status" value="1"/>
</dbReference>
<protein>
    <recommendedName>
        <fullName evidence="10">Probable lipid II flippase MurJ</fullName>
    </recommendedName>
</protein>
<evidence type="ECO:0000256" key="9">
    <source>
        <dbReference type="ARBA" id="ARBA00061532"/>
    </source>
</evidence>
<dbReference type="PIRSF" id="PIRSF002869">
    <property type="entry name" value="MviN"/>
    <property type="match status" value="1"/>
</dbReference>
<evidence type="ECO:0000256" key="3">
    <source>
        <dbReference type="ARBA" id="ARBA00022692"/>
    </source>
</evidence>
<sequence length="511" mass="55115">MNLLKALARTSSMTMLSRILGLAREVMNTHQFGANHAMDAFVVAFKLPNMFRRIFAEGAFSQAFVPILAEYKAQRGEDATREFIADIAGLLTLVLLVFTVLGVIAAPAIVWLSASGFSKDSSQFDLAVQLTRITFPYIFLISLSSLVGSILNTWNRFSIPAFTPTLLNLSMIAFGILLSPHLEEPIFALAIAVAVGGVAQLAFQLPFLARIGMLSRPKLNLGDVGVTRVLKQMVPALFGVSIAQISLLLNTQFASWLQAGSMSWLNYADRLMELPAGVLGVALGTILLPSLARLKTQGQDDDYSAMLDWGLRLCWLLALPATVALAVIAEPLIATLFEHGKFDAHDTAMTQHALSAYAVGLMALISIKVLAPAFYAQQDVKTPMKIGIVTLIVTQLLNLAFYRPLGHAGLALSISLAACLNAGLLYAGLRRRNIYTPAAGWFAFLRKLGLAVSLMAALLWWLQTALGNWHGGSNALQAGKLALLVGVGALVYFATLAALGFRPRDFSRKAV</sequence>
<feature type="transmembrane region" description="Helical" evidence="10">
    <location>
        <begin position="481"/>
        <end position="501"/>
    </location>
</feature>
<keyword evidence="6 10" id="KW-1133">Transmembrane helix</keyword>
<feature type="transmembrane region" description="Helical" evidence="10">
    <location>
        <begin position="386"/>
        <end position="402"/>
    </location>
</feature>
<dbReference type="InterPro" id="IPR004268">
    <property type="entry name" value="MurJ"/>
</dbReference>
<keyword evidence="2 10" id="KW-1003">Cell membrane</keyword>
<dbReference type="RefSeq" id="WP_284198404.1">
    <property type="nucleotide sequence ID" value="NZ_BSOG01000008.1"/>
</dbReference>
<evidence type="ECO:0000256" key="5">
    <source>
        <dbReference type="ARBA" id="ARBA00022984"/>
    </source>
</evidence>
<feature type="transmembrane region" description="Helical" evidence="10">
    <location>
        <begin position="441"/>
        <end position="461"/>
    </location>
</feature>
<keyword evidence="5 10" id="KW-0573">Peptidoglycan synthesis</keyword>
<dbReference type="HAMAP" id="MF_02078">
    <property type="entry name" value="MurJ_MviN"/>
    <property type="match status" value="1"/>
</dbReference>
<comment type="function">
    <text evidence="8 10 11">Involved in peptidoglycan biosynthesis. Transports lipid-linked peptidoglycan precursors from the inner to the outer leaflet of the cytoplasmic membrane.</text>
</comment>
<proteinExistence type="inferred from homology"/>
<dbReference type="PRINTS" id="PR01806">
    <property type="entry name" value="VIRFACTRMVIN"/>
</dbReference>
<feature type="transmembrane region" description="Helical" evidence="10">
    <location>
        <begin position="408"/>
        <end position="429"/>
    </location>
</feature>
<keyword evidence="7 10" id="KW-0472">Membrane</keyword>
<feature type="transmembrane region" description="Helical" evidence="10">
    <location>
        <begin position="354"/>
        <end position="374"/>
    </location>
</feature>
<feature type="transmembrane region" description="Helical" evidence="10">
    <location>
        <begin position="134"/>
        <end position="154"/>
    </location>
</feature>
<dbReference type="EMBL" id="BSOG01000008">
    <property type="protein sequence ID" value="GLR15336.1"/>
    <property type="molecule type" value="Genomic_DNA"/>
</dbReference>
<feature type="transmembrane region" description="Helical" evidence="10">
    <location>
        <begin position="186"/>
        <end position="212"/>
    </location>
</feature>
<comment type="caution">
    <text evidence="12">The sequence shown here is derived from an EMBL/GenBank/DDBJ whole genome shotgun (WGS) entry which is preliminary data.</text>
</comment>
<dbReference type="CDD" id="cd13123">
    <property type="entry name" value="MATE_MurJ_like"/>
    <property type="match status" value="1"/>
</dbReference>
<comment type="subcellular location">
    <subcellularLocation>
        <location evidence="10">Cell inner membrane</location>
        <topology evidence="10">Multi-pass membrane protein</topology>
    </subcellularLocation>
    <subcellularLocation>
        <location evidence="1">Cell membrane</location>
        <topology evidence="1">Multi-pass membrane protein</topology>
    </subcellularLocation>
</comment>
<dbReference type="PANTHER" id="PTHR47019">
    <property type="entry name" value="LIPID II FLIPPASE MURJ"/>
    <property type="match status" value="1"/>
</dbReference>
<feature type="transmembrane region" description="Helical" evidence="10">
    <location>
        <begin position="313"/>
        <end position="334"/>
    </location>
</feature>
<evidence type="ECO:0000256" key="7">
    <source>
        <dbReference type="ARBA" id="ARBA00023136"/>
    </source>
</evidence>
<accession>A0ABQ5YK21</accession>
<dbReference type="Proteomes" id="UP001156706">
    <property type="component" value="Unassembled WGS sequence"/>
</dbReference>
<feature type="transmembrane region" description="Helical" evidence="10">
    <location>
        <begin position="90"/>
        <end position="114"/>
    </location>
</feature>
<evidence type="ECO:0000256" key="4">
    <source>
        <dbReference type="ARBA" id="ARBA00022960"/>
    </source>
</evidence>
<gene>
    <name evidence="12" type="primary">mviN</name>
    <name evidence="10" type="synonym">murJ</name>
    <name evidence="12" type="ORF">GCM10007907_41260</name>
</gene>
<dbReference type="InterPro" id="IPR051050">
    <property type="entry name" value="Lipid_II_flippase_MurJ/MviN"/>
</dbReference>
<feature type="transmembrane region" description="Helical" evidence="10">
    <location>
        <begin position="233"/>
        <end position="254"/>
    </location>
</feature>
<reference evidence="13" key="1">
    <citation type="journal article" date="2019" name="Int. J. Syst. Evol. Microbiol.">
        <title>The Global Catalogue of Microorganisms (GCM) 10K type strain sequencing project: providing services to taxonomists for standard genome sequencing and annotation.</title>
        <authorList>
            <consortium name="The Broad Institute Genomics Platform"/>
            <consortium name="The Broad Institute Genome Sequencing Center for Infectious Disease"/>
            <person name="Wu L."/>
            <person name="Ma J."/>
        </authorList>
    </citation>
    <scope>NUCLEOTIDE SEQUENCE [LARGE SCALE GENOMIC DNA]</scope>
    <source>
        <strain evidence="13">NBRC 110044</strain>
    </source>
</reference>
<evidence type="ECO:0000313" key="13">
    <source>
        <dbReference type="Proteomes" id="UP001156706"/>
    </source>
</evidence>
<evidence type="ECO:0000256" key="1">
    <source>
        <dbReference type="ARBA" id="ARBA00004651"/>
    </source>
</evidence>
<evidence type="ECO:0000256" key="11">
    <source>
        <dbReference type="PIRNR" id="PIRNR002869"/>
    </source>
</evidence>
<feature type="transmembrane region" description="Helical" evidence="10">
    <location>
        <begin position="274"/>
        <end position="292"/>
    </location>
</feature>
<keyword evidence="13" id="KW-1185">Reference proteome</keyword>
<evidence type="ECO:0000256" key="2">
    <source>
        <dbReference type="ARBA" id="ARBA00022475"/>
    </source>
</evidence>
<keyword evidence="10 11" id="KW-0961">Cell wall biogenesis/degradation</keyword>
<evidence type="ECO:0000256" key="10">
    <source>
        <dbReference type="HAMAP-Rule" id="MF_02078"/>
    </source>
</evidence>
<organism evidence="12 13">
    <name type="scientific">Chitinimonas prasina</name>
    <dbReference type="NCBI Taxonomy" id="1434937"/>
    <lineage>
        <taxon>Bacteria</taxon>
        <taxon>Pseudomonadati</taxon>
        <taxon>Pseudomonadota</taxon>
        <taxon>Betaproteobacteria</taxon>
        <taxon>Neisseriales</taxon>
        <taxon>Chitinibacteraceae</taxon>
        <taxon>Chitinimonas</taxon>
    </lineage>
</organism>
<dbReference type="NCBIfam" id="TIGR01695">
    <property type="entry name" value="murJ_mviN"/>
    <property type="match status" value="1"/>
</dbReference>
<evidence type="ECO:0000313" key="12">
    <source>
        <dbReference type="EMBL" id="GLR15336.1"/>
    </source>
</evidence>
<keyword evidence="10" id="KW-0997">Cell inner membrane</keyword>
<keyword evidence="4 10" id="KW-0133">Cell shape</keyword>
<name>A0ABQ5YK21_9NEIS</name>
<keyword evidence="10 11" id="KW-0813">Transport</keyword>
<evidence type="ECO:0000256" key="6">
    <source>
        <dbReference type="ARBA" id="ARBA00022989"/>
    </source>
</evidence>
<evidence type="ECO:0000256" key="8">
    <source>
        <dbReference type="ARBA" id="ARBA00060041"/>
    </source>
</evidence>
<keyword evidence="3 10" id="KW-0812">Transmembrane</keyword>
<comment type="pathway">
    <text evidence="10">Cell wall biogenesis; peptidoglycan biosynthesis.</text>
</comment>
<feature type="transmembrane region" description="Helical" evidence="10">
    <location>
        <begin position="161"/>
        <end position="180"/>
    </location>
</feature>